<feature type="compositionally biased region" description="Low complexity" evidence="1">
    <location>
        <begin position="179"/>
        <end position="190"/>
    </location>
</feature>
<reference evidence="2" key="2">
    <citation type="journal article" date="2015" name="Data Brief">
        <title>Shoot transcriptome of the giant reed, Arundo donax.</title>
        <authorList>
            <person name="Barrero R.A."/>
            <person name="Guerrero F.D."/>
            <person name="Moolhuijzen P."/>
            <person name="Goolsby J.A."/>
            <person name="Tidwell J."/>
            <person name="Bellgard S.E."/>
            <person name="Bellgard M.I."/>
        </authorList>
    </citation>
    <scope>NUCLEOTIDE SEQUENCE</scope>
    <source>
        <tissue evidence="2">Shoot tissue taken approximately 20 cm above the soil surface</tissue>
    </source>
</reference>
<reference evidence="2" key="1">
    <citation type="submission" date="2014-09" db="EMBL/GenBank/DDBJ databases">
        <authorList>
            <person name="Magalhaes I.L.F."/>
            <person name="Oliveira U."/>
            <person name="Santos F.R."/>
            <person name="Vidigal T.H.D.A."/>
            <person name="Brescovit A.D."/>
            <person name="Santos A.J."/>
        </authorList>
    </citation>
    <scope>NUCLEOTIDE SEQUENCE</scope>
    <source>
        <tissue evidence="2">Shoot tissue taken approximately 20 cm above the soil surface</tissue>
    </source>
</reference>
<protein>
    <submittedName>
        <fullName evidence="2">Uncharacterized protein</fullName>
    </submittedName>
</protein>
<dbReference type="PANTHER" id="PTHR36054">
    <property type="entry name" value="PROTEIN SICKLE"/>
    <property type="match status" value="1"/>
</dbReference>
<accession>A0A0A9D889</accession>
<proteinExistence type="predicted"/>
<evidence type="ECO:0000256" key="1">
    <source>
        <dbReference type="SAM" id="MobiDB-lite"/>
    </source>
</evidence>
<dbReference type="InterPro" id="IPR039292">
    <property type="entry name" value="SICKLE"/>
</dbReference>
<name>A0A0A9D889_ARUDO</name>
<feature type="compositionally biased region" description="Pro residues" evidence="1">
    <location>
        <begin position="168"/>
        <end position="178"/>
    </location>
</feature>
<organism evidence="2">
    <name type="scientific">Arundo donax</name>
    <name type="common">Giant reed</name>
    <name type="synonym">Donax arundinaceus</name>
    <dbReference type="NCBI Taxonomy" id="35708"/>
    <lineage>
        <taxon>Eukaryota</taxon>
        <taxon>Viridiplantae</taxon>
        <taxon>Streptophyta</taxon>
        <taxon>Embryophyta</taxon>
        <taxon>Tracheophyta</taxon>
        <taxon>Spermatophyta</taxon>
        <taxon>Magnoliopsida</taxon>
        <taxon>Liliopsida</taxon>
        <taxon>Poales</taxon>
        <taxon>Poaceae</taxon>
        <taxon>PACMAD clade</taxon>
        <taxon>Arundinoideae</taxon>
        <taxon>Arundineae</taxon>
        <taxon>Arundo</taxon>
    </lineage>
</organism>
<dbReference type="GO" id="GO:0035196">
    <property type="term" value="P:miRNA processing"/>
    <property type="evidence" value="ECO:0007669"/>
    <property type="project" value="InterPro"/>
</dbReference>
<feature type="compositionally biased region" description="Low complexity" evidence="1">
    <location>
        <begin position="23"/>
        <end position="33"/>
    </location>
</feature>
<dbReference type="AlphaFoldDB" id="A0A0A9D889"/>
<dbReference type="EMBL" id="GBRH01217943">
    <property type="protein sequence ID" value="JAD79952.1"/>
    <property type="molecule type" value="Transcribed_RNA"/>
</dbReference>
<feature type="compositionally biased region" description="Low complexity" evidence="1">
    <location>
        <begin position="41"/>
        <end position="51"/>
    </location>
</feature>
<feature type="compositionally biased region" description="Basic and acidic residues" evidence="1">
    <location>
        <begin position="1"/>
        <end position="22"/>
    </location>
</feature>
<evidence type="ECO:0000313" key="2">
    <source>
        <dbReference type="EMBL" id="JAD79952.1"/>
    </source>
</evidence>
<feature type="compositionally biased region" description="Pro residues" evidence="1">
    <location>
        <begin position="100"/>
        <end position="115"/>
    </location>
</feature>
<dbReference type="GO" id="GO:0000398">
    <property type="term" value="P:mRNA splicing, via spliceosome"/>
    <property type="evidence" value="ECO:0007669"/>
    <property type="project" value="InterPro"/>
</dbReference>
<sequence length="329" mass="35417">MDSGGDHDEVEESSSKRRERLLALRSAANASPAAAPPPAPAGSLLPDPDLAGDNQASAPRPRQPHRFDYYTNPGAAFSSASYSGGGSKPVWSHKRKNPPNCYPPSPAPPPPPPYAGPGNYGSNYPPPHQHRMAPSPIDSPSPMPQDAPGSSPWRSPMQFQDPSSGYPGTPPGAPPPWGPHSGSPSRGSYPNSPSFGFRHPHPGRGGGPMNYGPRGGPHWSYRRGRGQNYNNSPGSWERGGRGGVGFQNRSGWQDRRSFFNHSMVEDPWQDLQPIVGNILIPRGRSKSWLPELLRAKKETPAQGQIKMTSSGLSLAEYLDLSFNEVSNET</sequence>
<dbReference type="PANTHER" id="PTHR36054:SF2">
    <property type="entry name" value="PROTEIN SICKLE"/>
    <property type="match status" value="1"/>
</dbReference>
<feature type="region of interest" description="Disordered" evidence="1">
    <location>
        <begin position="1"/>
        <end position="211"/>
    </location>
</feature>